<name>A0ACB7I8T4_MANES</name>
<sequence>MASGGEVVIFTDTNIGTRIALAVSPDVTAADFKSKCLFFGEVERTHKSIFPQLGEIEAHGLMVKRKSCFYHLAGSLPIKYAFQGLKGTWLLHVEVQPSNEGDKPDLSHCLAAKNGTHFSDGSNINDSFVPNTEKNNTHNYSNERIKGITSIKPLTEELWKTAHHFNKKRKKKKNTIHLEHKVDVTEKECPIIIKETPESADNGSVQMSKNKIKPVLGSSSPLVQTPIERSPKVLSERDVLDNEGNSSELNSLSRFYDPQNCAVASIANESGVEKQLKGGRNGNCSNIQAYSFPRFATRTPSRTRPSLLPADSSPGRSGSKLEKTAAVGKRILIAAKSLRASGNKQRPVISFQRFRGASNFPFVSRIPVFEISDNDD</sequence>
<gene>
    <name evidence="1" type="ORF">MANES_02G222900v8</name>
</gene>
<organism evidence="1 2">
    <name type="scientific">Manihot esculenta</name>
    <name type="common">Cassava</name>
    <name type="synonym">Jatropha manihot</name>
    <dbReference type="NCBI Taxonomy" id="3983"/>
    <lineage>
        <taxon>Eukaryota</taxon>
        <taxon>Viridiplantae</taxon>
        <taxon>Streptophyta</taxon>
        <taxon>Embryophyta</taxon>
        <taxon>Tracheophyta</taxon>
        <taxon>Spermatophyta</taxon>
        <taxon>Magnoliopsida</taxon>
        <taxon>eudicotyledons</taxon>
        <taxon>Gunneridae</taxon>
        <taxon>Pentapetalae</taxon>
        <taxon>rosids</taxon>
        <taxon>fabids</taxon>
        <taxon>Malpighiales</taxon>
        <taxon>Euphorbiaceae</taxon>
        <taxon>Crotonoideae</taxon>
        <taxon>Manihoteae</taxon>
        <taxon>Manihot</taxon>
    </lineage>
</organism>
<evidence type="ECO:0000313" key="1">
    <source>
        <dbReference type="EMBL" id="KAG8661303.1"/>
    </source>
</evidence>
<dbReference type="EMBL" id="CM004388">
    <property type="protein sequence ID" value="KAG8661303.1"/>
    <property type="molecule type" value="Genomic_DNA"/>
</dbReference>
<accession>A0ACB7I8T4</accession>
<keyword evidence="2" id="KW-1185">Reference proteome</keyword>
<proteinExistence type="predicted"/>
<dbReference type="Proteomes" id="UP000091857">
    <property type="component" value="Chromosome 2"/>
</dbReference>
<protein>
    <submittedName>
        <fullName evidence="1">Uncharacterized protein</fullName>
    </submittedName>
</protein>
<evidence type="ECO:0000313" key="2">
    <source>
        <dbReference type="Proteomes" id="UP000091857"/>
    </source>
</evidence>
<reference evidence="2" key="1">
    <citation type="journal article" date="2016" name="Nat. Biotechnol.">
        <title>Sequencing wild and cultivated cassava and related species reveals extensive interspecific hybridization and genetic diversity.</title>
        <authorList>
            <person name="Bredeson J.V."/>
            <person name="Lyons J.B."/>
            <person name="Prochnik S.E."/>
            <person name="Wu G.A."/>
            <person name="Ha C.M."/>
            <person name="Edsinger-Gonzales E."/>
            <person name="Grimwood J."/>
            <person name="Schmutz J."/>
            <person name="Rabbi I.Y."/>
            <person name="Egesi C."/>
            <person name="Nauluvula P."/>
            <person name="Lebot V."/>
            <person name="Ndunguru J."/>
            <person name="Mkamilo G."/>
            <person name="Bart R.S."/>
            <person name="Setter T.L."/>
            <person name="Gleadow R.M."/>
            <person name="Kulakow P."/>
            <person name="Ferguson M.E."/>
            <person name="Rounsley S."/>
            <person name="Rokhsar D.S."/>
        </authorList>
    </citation>
    <scope>NUCLEOTIDE SEQUENCE [LARGE SCALE GENOMIC DNA]</scope>
    <source>
        <strain evidence="2">cv. AM560-2</strain>
    </source>
</reference>
<comment type="caution">
    <text evidence="1">The sequence shown here is derived from an EMBL/GenBank/DDBJ whole genome shotgun (WGS) entry which is preliminary data.</text>
</comment>